<keyword evidence="3" id="KW-1185">Reference proteome</keyword>
<comment type="caution">
    <text evidence="2">The sequence shown here is derived from an EMBL/GenBank/DDBJ whole genome shotgun (WGS) entry which is preliminary data.</text>
</comment>
<gene>
    <name evidence="2" type="ORF">NP493_411g00004</name>
</gene>
<sequence>MKKKKKDGEGVRQPTKKSKKGMKKAKMNWIEEQCQDIEDSMKKNNSKKTYQLVKYLTSTKQGRTTTTQDKDGKCLTEEVVRVLLRAVQLQSHRRPRSIKRPSSNKYPILREEVKSLKKGKLAGADNVPAELVQAGGKAMTSALLTICNKIWQTVEWPTPWTQSLIITFPKKGNLQICKNYRTISLISHPSKVMLKILLNRLKPQAEKIIAEEQPGFKPGRRTQSRSSTLGYCARNGLAGREEELADLMERFDKTSTAFGMQINAEKTKLMTNNTNGFSTDIMVKGEKLDCVNRFKYLGAIIADEGSKPEILAQATAALAKLKTLE</sequence>
<evidence type="ECO:0000256" key="1">
    <source>
        <dbReference type="SAM" id="MobiDB-lite"/>
    </source>
</evidence>
<dbReference type="EMBL" id="JAODUO010000411">
    <property type="protein sequence ID" value="KAK2181086.1"/>
    <property type="molecule type" value="Genomic_DNA"/>
</dbReference>
<feature type="compositionally biased region" description="Basic and acidic residues" evidence="1">
    <location>
        <begin position="1"/>
        <end position="10"/>
    </location>
</feature>
<name>A0AAD9L117_RIDPI</name>
<feature type="compositionally biased region" description="Basic residues" evidence="1">
    <location>
        <begin position="14"/>
        <end position="25"/>
    </location>
</feature>
<protein>
    <recommendedName>
        <fullName evidence="4">Reverse transcriptase domain-containing protein</fullName>
    </recommendedName>
</protein>
<accession>A0AAD9L117</accession>
<dbReference type="Proteomes" id="UP001209878">
    <property type="component" value="Unassembled WGS sequence"/>
</dbReference>
<proteinExistence type="predicted"/>
<dbReference type="PANTHER" id="PTHR47027:SF8">
    <property type="entry name" value="RIBONUCLEASE H"/>
    <property type="match status" value="1"/>
</dbReference>
<evidence type="ECO:0000313" key="3">
    <source>
        <dbReference type="Proteomes" id="UP001209878"/>
    </source>
</evidence>
<dbReference type="PANTHER" id="PTHR47027">
    <property type="entry name" value="REVERSE TRANSCRIPTASE DOMAIN-CONTAINING PROTEIN"/>
    <property type="match status" value="1"/>
</dbReference>
<dbReference type="AlphaFoldDB" id="A0AAD9L117"/>
<reference evidence="2" key="1">
    <citation type="journal article" date="2023" name="Mol. Biol. Evol.">
        <title>Third-Generation Sequencing Reveals the Adaptive Role of the Epigenome in Three Deep-Sea Polychaetes.</title>
        <authorList>
            <person name="Perez M."/>
            <person name="Aroh O."/>
            <person name="Sun Y."/>
            <person name="Lan Y."/>
            <person name="Juniper S.K."/>
            <person name="Young C.R."/>
            <person name="Angers B."/>
            <person name="Qian P.Y."/>
        </authorList>
    </citation>
    <scope>NUCLEOTIDE SEQUENCE</scope>
    <source>
        <strain evidence="2">R07B-5</strain>
    </source>
</reference>
<evidence type="ECO:0000313" key="2">
    <source>
        <dbReference type="EMBL" id="KAK2181086.1"/>
    </source>
</evidence>
<feature type="region of interest" description="Disordered" evidence="1">
    <location>
        <begin position="1"/>
        <end position="25"/>
    </location>
</feature>
<organism evidence="2 3">
    <name type="scientific">Ridgeia piscesae</name>
    <name type="common">Tubeworm</name>
    <dbReference type="NCBI Taxonomy" id="27915"/>
    <lineage>
        <taxon>Eukaryota</taxon>
        <taxon>Metazoa</taxon>
        <taxon>Spiralia</taxon>
        <taxon>Lophotrochozoa</taxon>
        <taxon>Annelida</taxon>
        <taxon>Polychaeta</taxon>
        <taxon>Sedentaria</taxon>
        <taxon>Canalipalpata</taxon>
        <taxon>Sabellida</taxon>
        <taxon>Siboglinidae</taxon>
        <taxon>Ridgeia</taxon>
    </lineage>
</organism>
<evidence type="ECO:0008006" key="4">
    <source>
        <dbReference type="Google" id="ProtNLM"/>
    </source>
</evidence>